<evidence type="ECO:0000256" key="3">
    <source>
        <dbReference type="ARBA" id="ARBA00022679"/>
    </source>
</evidence>
<keyword evidence="8" id="KW-0378">Hydrolase</keyword>
<evidence type="ECO:0000256" key="7">
    <source>
        <dbReference type="ARBA" id="ARBA00022763"/>
    </source>
</evidence>
<proteinExistence type="inferred from homology"/>
<dbReference type="AlphaFoldDB" id="A0A5J4SUL7"/>
<dbReference type="GO" id="GO:0008408">
    <property type="term" value="F:3'-5' exonuclease activity"/>
    <property type="evidence" value="ECO:0007669"/>
    <property type="project" value="InterPro"/>
</dbReference>
<evidence type="ECO:0000256" key="2">
    <source>
        <dbReference type="ARBA" id="ARBA00012417"/>
    </source>
</evidence>
<keyword evidence="4 17" id="KW-0548">Nucleotidyltransferase</keyword>
<dbReference type="Gene3D" id="1.10.150.20">
    <property type="entry name" value="5' to 3' exonuclease, C-terminal subdomain"/>
    <property type="match status" value="2"/>
</dbReference>
<dbReference type="SMART" id="SM00475">
    <property type="entry name" value="53EXOc"/>
    <property type="match status" value="1"/>
</dbReference>
<dbReference type="InterPro" id="IPR036279">
    <property type="entry name" value="5-3_exonuclease_C_sf"/>
</dbReference>
<evidence type="ECO:0000259" key="14">
    <source>
        <dbReference type="SMART" id="SM00474"/>
    </source>
</evidence>
<dbReference type="InterPro" id="IPR002298">
    <property type="entry name" value="DNA_polymerase_A"/>
</dbReference>
<sequence length="932" mass="106703">MNNENKLFLLDAYALIYRAYYAFIKTPRLNSKNFNTSAILGFVNTLEDILKKETPTHIGVAFDPPTPTFRHELYEKYKAQREETPEVIRLSVPLIKEIINAYHIPILEINGYEADDVIGTLALQAGSQGITTYMMTPDKDYAQLVTNNVFMYRPKYGDKEYEIMGVEEIKAKFDIQSPCQIIDLLGLMGDASDNIPGCPGVGEKTAKKLIAEYGAIDNLLEHTDELKGSLKLKIEENRELITLSKFLATIKTDVPITLDMDMLAHKNADEKELLRIFEELEFKNLINRVFNRGNRTATVNDQSNILQGDLFGFSSTENDAAGQDYTNTNLIRLSSLDYDYQLIDDENKRKGLLKKLSAVEILSMDTETTGTDPINAELVGMSFSYTENQAFYIPVPDDRDKALEILNEFRTVFENENILKVGQNIKYDMLILRNYGIEVKGKLFDTMVAHYLLRPELRHGMDYLAEIYLNYHTIHIDELIGPKGKNQKNMRDLPPEDVYLYACEDADVTLKLKNILEKELEKNKIEPLFYDMEIPLIPVLVYMERNGVRLDMETLKESSVLFNERLRNIEQEIYQSAGESFNIASPKQVGEILFDKLKIIEKAKKTKTGQYTTSEEVLENLRYKHPVIQKILEHRGLKKLLGTYVDALPQLINPRTGKIHTSFNQTVTSTGRLSSSNPNLQNIPIRDEDGKEMRKAFIPDDGCLFFSADYSQIELRIMAHLSEDKNMIDAFLSGYDIHAATAAKIYKIDVSEVNSDMRRKAKTANFGIIYGISVFGLADRMNVERQEAKNLIDGYFETYPEIKEYMNKSIKVARELGYVETIFHRKRYLPDINSHNSVVRGYAERNAINAPIQGSAADIIKVAMIRIYERFRAENIKAKMILQVHDELNFSVPVGEKEIIEKIVIEEMEKAYKMKVPLKVDCGWGNNWLEAH</sequence>
<organism evidence="17">
    <name type="scientific">termite gut metagenome</name>
    <dbReference type="NCBI Taxonomy" id="433724"/>
    <lineage>
        <taxon>unclassified sequences</taxon>
        <taxon>metagenomes</taxon>
        <taxon>organismal metagenomes</taxon>
    </lineage>
</organism>
<dbReference type="PANTHER" id="PTHR10133:SF27">
    <property type="entry name" value="DNA POLYMERASE NU"/>
    <property type="match status" value="1"/>
</dbReference>
<dbReference type="CDD" id="cd06139">
    <property type="entry name" value="DNA_polA_I_Ecoli_like_exo"/>
    <property type="match status" value="1"/>
</dbReference>
<evidence type="ECO:0000256" key="9">
    <source>
        <dbReference type="ARBA" id="ARBA00022839"/>
    </source>
</evidence>
<evidence type="ECO:0000256" key="5">
    <source>
        <dbReference type="ARBA" id="ARBA00022705"/>
    </source>
</evidence>
<comment type="catalytic activity">
    <reaction evidence="13">
        <text>DNA(n) + a 2'-deoxyribonucleoside 5'-triphosphate = DNA(n+1) + diphosphate</text>
        <dbReference type="Rhea" id="RHEA:22508"/>
        <dbReference type="Rhea" id="RHEA-COMP:17339"/>
        <dbReference type="Rhea" id="RHEA-COMP:17340"/>
        <dbReference type="ChEBI" id="CHEBI:33019"/>
        <dbReference type="ChEBI" id="CHEBI:61560"/>
        <dbReference type="ChEBI" id="CHEBI:173112"/>
        <dbReference type="EC" id="2.7.7.7"/>
    </reaction>
</comment>
<dbReference type="InterPro" id="IPR002562">
    <property type="entry name" value="3'-5'_exonuclease_dom"/>
</dbReference>
<dbReference type="GO" id="GO:0006261">
    <property type="term" value="P:DNA-templated DNA replication"/>
    <property type="evidence" value="ECO:0007669"/>
    <property type="project" value="InterPro"/>
</dbReference>
<dbReference type="FunFam" id="1.10.150.20:FF:000002">
    <property type="entry name" value="DNA polymerase I"/>
    <property type="match status" value="1"/>
</dbReference>
<dbReference type="Gene3D" id="3.30.420.10">
    <property type="entry name" value="Ribonuclease H-like superfamily/Ribonuclease H"/>
    <property type="match status" value="1"/>
</dbReference>
<evidence type="ECO:0000259" key="15">
    <source>
        <dbReference type="SMART" id="SM00475"/>
    </source>
</evidence>
<dbReference type="InterPro" id="IPR001098">
    <property type="entry name" value="DNA-dir_DNA_pol_A_palm_dom"/>
</dbReference>
<dbReference type="EC" id="2.7.7.7" evidence="2"/>
<accession>A0A5J4SUL7</accession>
<dbReference type="SUPFAM" id="SSF88723">
    <property type="entry name" value="PIN domain-like"/>
    <property type="match status" value="1"/>
</dbReference>
<feature type="domain" description="DNA-directed DNA polymerase family A palm" evidence="16">
    <location>
        <begin position="690"/>
        <end position="896"/>
    </location>
</feature>
<gene>
    <name evidence="17" type="ORF">EZS27_002690</name>
</gene>
<evidence type="ECO:0000256" key="13">
    <source>
        <dbReference type="ARBA" id="ARBA00049244"/>
    </source>
</evidence>
<dbReference type="InterPro" id="IPR012337">
    <property type="entry name" value="RNaseH-like_sf"/>
</dbReference>
<comment type="similarity">
    <text evidence="1">Belongs to the DNA polymerase type-A family.</text>
</comment>
<dbReference type="SMART" id="SM00482">
    <property type="entry name" value="POLAc"/>
    <property type="match status" value="1"/>
</dbReference>
<keyword evidence="6" id="KW-0540">Nuclease</keyword>
<dbReference type="InterPro" id="IPR002421">
    <property type="entry name" value="5-3_exonuclease"/>
</dbReference>
<dbReference type="GO" id="GO:0003677">
    <property type="term" value="F:DNA binding"/>
    <property type="evidence" value="ECO:0007669"/>
    <property type="project" value="UniProtKB-KW"/>
</dbReference>
<evidence type="ECO:0000256" key="1">
    <source>
        <dbReference type="ARBA" id="ARBA00007705"/>
    </source>
</evidence>
<dbReference type="InterPro" id="IPR036397">
    <property type="entry name" value="RNaseH_sf"/>
</dbReference>
<dbReference type="EMBL" id="SNRY01000037">
    <property type="protein sequence ID" value="KAA6349899.1"/>
    <property type="molecule type" value="Genomic_DNA"/>
</dbReference>
<reference evidence="17" key="1">
    <citation type="submission" date="2019-03" db="EMBL/GenBank/DDBJ databases">
        <title>Single cell metagenomics reveals metabolic interactions within the superorganism composed of flagellate Streblomastix strix and complex community of Bacteroidetes bacteria on its surface.</title>
        <authorList>
            <person name="Treitli S.C."/>
            <person name="Kolisko M."/>
            <person name="Husnik F."/>
            <person name="Keeling P."/>
            <person name="Hampl V."/>
        </authorList>
    </citation>
    <scope>NUCLEOTIDE SEQUENCE</scope>
    <source>
        <strain evidence="17">STM</strain>
    </source>
</reference>
<dbReference type="Pfam" id="PF01367">
    <property type="entry name" value="5_3_exonuc"/>
    <property type="match status" value="1"/>
</dbReference>
<dbReference type="InterPro" id="IPR029060">
    <property type="entry name" value="PIN-like_dom_sf"/>
</dbReference>
<dbReference type="InterPro" id="IPR008918">
    <property type="entry name" value="HhH2"/>
</dbReference>
<dbReference type="InterPro" id="IPR043502">
    <property type="entry name" value="DNA/RNA_pol_sf"/>
</dbReference>
<keyword evidence="7" id="KW-0227">DNA damage</keyword>
<keyword evidence="11" id="KW-0238">DNA-binding</keyword>
<dbReference type="CDD" id="cd09859">
    <property type="entry name" value="PIN_53EXO"/>
    <property type="match status" value="1"/>
</dbReference>
<feature type="domain" description="5'-3' exonuclease" evidence="15">
    <location>
        <begin position="5"/>
        <end position="266"/>
    </location>
</feature>
<dbReference type="GO" id="GO:0008409">
    <property type="term" value="F:5'-3' exonuclease activity"/>
    <property type="evidence" value="ECO:0007669"/>
    <property type="project" value="InterPro"/>
</dbReference>
<name>A0A5J4SUL7_9ZZZZ</name>
<dbReference type="InterPro" id="IPR018320">
    <property type="entry name" value="DNA_polymerase_1"/>
</dbReference>
<dbReference type="SMART" id="SM00474">
    <property type="entry name" value="35EXOc"/>
    <property type="match status" value="1"/>
</dbReference>
<dbReference type="Pfam" id="PF00476">
    <property type="entry name" value="DNA_pol_A"/>
    <property type="match status" value="1"/>
</dbReference>
<dbReference type="PRINTS" id="PR00868">
    <property type="entry name" value="DNAPOLI"/>
</dbReference>
<dbReference type="FunFam" id="1.10.150.20:FF:000003">
    <property type="entry name" value="DNA polymerase I"/>
    <property type="match status" value="1"/>
</dbReference>
<dbReference type="InterPro" id="IPR019760">
    <property type="entry name" value="DNA-dir_DNA_pol_A_CS"/>
</dbReference>
<dbReference type="Gene3D" id="3.30.70.370">
    <property type="match status" value="1"/>
</dbReference>
<dbReference type="SUPFAM" id="SSF47807">
    <property type="entry name" value="5' to 3' exonuclease, C-terminal subdomain"/>
    <property type="match status" value="1"/>
</dbReference>
<dbReference type="NCBIfam" id="TIGR00593">
    <property type="entry name" value="pola"/>
    <property type="match status" value="1"/>
</dbReference>
<dbReference type="SUPFAM" id="SSF56672">
    <property type="entry name" value="DNA/RNA polymerases"/>
    <property type="match status" value="1"/>
</dbReference>
<dbReference type="InterPro" id="IPR020046">
    <property type="entry name" value="5-3_exonucl_a-hlix_arch_N"/>
</dbReference>
<dbReference type="InterPro" id="IPR020045">
    <property type="entry name" value="DNA_polI_H3TH"/>
</dbReference>
<dbReference type="PANTHER" id="PTHR10133">
    <property type="entry name" value="DNA POLYMERASE I"/>
    <property type="match status" value="1"/>
</dbReference>
<keyword evidence="9" id="KW-0269">Exonuclease</keyword>
<evidence type="ECO:0000313" key="17">
    <source>
        <dbReference type="EMBL" id="KAA6349899.1"/>
    </source>
</evidence>
<dbReference type="CDD" id="cd08637">
    <property type="entry name" value="DNA_pol_A_pol_I_C"/>
    <property type="match status" value="1"/>
</dbReference>
<evidence type="ECO:0000256" key="11">
    <source>
        <dbReference type="ARBA" id="ARBA00023125"/>
    </source>
</evidence>
<feature type="domain" description="3'-5' exonuclease" evidence="14">
    <location>
        <begin position="340"/>
        <end position="521"/>
    </location>
</feature>
<dbReference type="PROSITE" id="PS00447">
    <property type="entry name" value="DNA_POLYMERASE_A"/>
    <property type="match status" value="1"/>
</dbReference>
<evidence type="ECO:0000259" key="16">
    <source>
        <dbReference type="SMART" id="SM00482"/>
    </source>
</evidence>
<evidence type="ECO:0000256" key="4">
    <source>
        <dbReference type="ARBA" id="ARBA00022695"/>
    </source>
</evidence>
<keyword evidence="5" id="KW-0235">DNA replication</keyword>
<evidence type="ECO:0000256" key="10">
    <source>
        <dbReference type="ARBA" id="ARBA00022932"/>
    </source>
</evidence>
<evidence type="ECO:0000256" key="8">
    <source>
        <dbReference type="ARBA" id="ARBA00022801"/>
    </source>
</evidence>
<dbReference type="Gene3D" id="3.40.50.1010">
    <property type="entry name" value="5'-nuclease"/>
    <property type="match status" value="1"/>
</dbReference>
<evidence type="ECO:0000256" key="6">
    <source>
        <dbReference type="ARBA" id="ARBA00022722"/>
    </source>
</evidence>
<keyword evidence="10" id="KW-0239">DNA-directed DNA polymerase</keyword>
<comment type="caution">
    <text evidence="17">The sequence shown here is derived from an EMBL/GenBank/DDBJ whole genome shotgun (WGS) entry which is preliminary data.</text>
</comment>
<dbReference type="FunFam" id="3.30.420.10:FF:000026">
    <property type="entry name" value="DNA polymerase I"/>
    <property type="match status" value="1"/>
</dbReference>
<dbReference type="GO" id="GO:0003887">
    <property type="term" value="F:DNA-directed DNA polymerase activity"/>
    <property type="evidence" value="ECO:0007669"/>
    <property type="project" value="UniProtKB-KW"/>
</dbReference>
<dbReference type="NCBIfam" id="NF004397">
    <property type="entry name" value="PRK05755.1"/>
    <property type="match status" value="1"/>
</dbReference>
<dbReference type="CDD" id="cd09898">
    <property type="entry name" value="H3TH_53EXO"/>
    <property type="match status" value="1"/>
</dbReference>
<dbReference type="SUPFAM" id="SSF53098">
    <property type="entry name" value="Ribonuclease H-like"/>
    <property type="match status" value="1"/>
</dbReference>
<dbReference type="Gene3D" id="1.20.1060.10">
    <property type="entry name" value="Taq DNA Polymerase, Chain T, domain 4"/>
    <property type="match status" value="1"/>
</dbReference>
<protein>
    <recommendedName>
        <fullName evidence="2">DNA-directed DNA polymerase</fullName>
        <ecNumber evidence="2">2.7.7.7</ecNumber>
    </recommendedName>
</protein>
<dbReference type="Pfam" id="PF01612">
    <property type="entry name" value="DNA_pol_A_exo1"/>
    <property type="match status" value="1"/>
</dbReference>
<evidence type="ECO:0000256" key="12">
    <source>
        <dbReference type="ARBA" id="ARBA00023204"/>
    </source>
</evidence>
<dbReference type="GO" id="GO:0006302">
    <property type="term" value="P:double-strand break repair"/>
    <property type="evidence" value="ECO:0007669"/>
    <property type="project" value="TreeGrafter"/>
</dbReference>
<dbReference type="Pfam" id="PF02739">
    <property type="entry name" value="5_3_exonuc_N"/>
    <property type="match status" value="1"/>
</dbReference>
<dbReference type="FunFam" id="1.20.1060.10:FF:000001">
    <property type="entry name" value="DNA polymerase I"/>
    <property type="match status" value="1"/>
</dbReference>
<keyword evidence="12" id="KW-0234">DNA repair</keyword>
<keyword evidence="3 17" id="KW-0808">Transferase</keyword>
<dbReference type="SMART" id="SM00279">
    <property type="entry name" value="HhH2"/>
    <property type="match status" value="1"/>
</dbReference>